<dbReference type="Proteomes" id="UP000176558">
    <property type="component" value="Unassembled WGS sequence"/>
</dbReference>
<evidence type="ECO:0008006" key="8">
    <source>
        <dbReference type="Google" id="ProtNLM"/>
    </source>
</evidence>
<proteinExistence type="predicted"/>
<dbReference type="InterPro" id="IPR032808">
    <property type="entry name" value="DoxX"/>
</dbReference>
<organism evidence="6 7">
    <name type="scientific">Candidatus Zambryskibacteria bacterium RIFCSPLOWO2_12_FULL_39_23</name>
    <dbReference type="NCBI Taxonomy" id="1802776"/>
    <lineage>
        <taxon>Bacteria</taxon>
        <taxon>Candidatus Zambryskiibacteriota</taxon>
    </lineage>
</organism>
<keyword evidence="3 5" id="KW-1133">Transmembrane helix</keyword>
<accession>A0A1G2UQN1</accession>
<evidence type="ECO:0000256" key="3">
    <source>
        <dbReference type="ARBA" id="ARBA00022989"/>
    </source>
</evidence>
<feature type="transmembrane region" description="Helical" evidence="5">
    <location>
        <begin position="103"/>
        <end position="121"/>
    </location>
</feature>
<evidence type="ECO:0000256" key="5">
    <source>
        <dbReference type="SAM" id="Phobius"/>
    </source>
</evidence>
<dbReference type="EMBL" id="MHWT01000029">
    <property type="protein sequence ID" value="OHB11698.1"/>
    <property type="molecule type" value="Genomic_DNA"/>
</dbReference>
<evidence type="ECO:0000313" key="7">
    <source>
        <dbReference type="Proteomes" id="UP000176558"/>
    </source>
</evidence>
<keyword evidence="2 5" id="KW-0812">Transmembrane</keyword>
<sequence>MRTPQFLQSMYQFVFTDKKMSWLWLIVRVYVGWQWLLAGYEKIINPAWVGDSTGAAIIGFIKGALTKTGGLHPDVSLWYAGFLKGAVLPYATTWSYAITYGELLVGLGLVVGLFTSLAAFFGLSMNLNFLFAGTVSTNPQLLVLALFVMLAHKIAGFIGLDYYRLRKNR</sequence>
<dbReference type="AlphaFoldDB" id="A0A1G2UQN1"/>
<evidence type="ECO:0000256" key="1">
    <source>
        <dbReference type="ARBA" id="ARBA00004141"/>
    </source>
</evidence>
<dbReference type="PANTHER" id="PTHR39157">
    <property type="entry name" value="INTEGRAL MEMBRANE PROTEIN-RELATED"/>
    <property type="match status" value="1"/>
</dbReference>
<dbReference type="GO" id="GO:0016020">
    <property type="term" value="C:membrane"/>
    <property type="evidence" value="ECO:0007669"/>
    <property type="project" value="UniProtKB-SubCell"/>
</dbReference>
<comment type="caution">
    <text evidence="6">The sequence shown here is derived from an EMBL/GenBank/DDBJ whole genome shotgun (WGS) entry which is preliminary data.</text>
</comment>
<feature type="transmembrane region" description="Helical" evidence="5">
    <location>
        <begin position="77"/>
        <end position="96"/>
    </location>
</feature>
<comment type="subcellular location">
    <subcellularLocation>
        <location evidence="1">Membrane</location>
        <topology evidence="1">Multi-pass membrane protein</topology>
    </subcellularLocation>
</comment>
<reference evidence="6 7" key="1">
    <citation type="journal article" date="2016" name="Nat. Commun.">
        <title>Thousands of microbial genomes shed light on interconnected biogeochemical processes in an aquifer system.</title>
        <authorList>
            <person name="Anantharaman K."/>
            <person name="Brown C.T."/>
            <person name="Hug L.A."/>
            <person name="Sharon I."/>
            <person name="Castelle C.J."/>
            <person name="Probst A.J."/>
            <person name="Thomas B.C."/>
            <person name="Singh A."/>
            <person name="Wilkins M.J."/>
            <person name="Karaoz U."/>
            <person name="Brodie E.L."/>
            <person name="Williams K.H."/>
            <person name="Hubbard S.S."/>
            <person name="Banfield J.F."/>
        </authorList>
    </citation>
    <scope>NUCLEOTIDE SEQUENCE [LARGE SCALE GENOMIC DNA]</scope>
</reference>
<evidence type="ECO:0000256" key="2">
    <source>
        <dbReference type="ARBA" id="ARBA00022692"/>
    </source>
</evidence>
<dbReference type="PANTHER" id="PTHR39157:SF1">
    <property type="entry name" value="DOXX FAMILY PROTEIN"/>
    <property type="match status" value="1"/>
</dbReference>
<protein>
    <recommendedName>
        <fullName evidence="8">DoxX family protein</fullName>
    </recommendedName>
</protein>
<gene>
    <name evidence="6" type="ORF">A3G99_02375</name>
</gene>
<feature type="transmembrane region" description="Helical" evidence="5">
    <location>
        <begin position="141"/>
        <end position="163"/>
    </location>
</feature>
<name>A0A1G2UQN1_9BACT</name>
<dbReference type="Pfam" id="PF07681">
    <property type="entry name" value="DoxX"/>
    <property type="match status" value="1"/>
</dbReference>
<keyword evidence="4 5" id="KW-0472">Membrane</keyword>
<evidence type="ECO:0000313" key="6">
    <source>
        <dbReference type="EMBL" id="OHB11698.1"/>
    </source>
</evidence>
<feature type="transmembrane region" description="Helical" evidence="5">
    <location>
        <begin position="21"/>
        <end position="40"/>
    </location>
</feature>
<evidence type="ECO:0000256" key="4">
    <source>
        <dbReference type="ARBA" id="ARBA00023136"/>
    </source>
</evidence>